<dbReference type="Gene3D" id="3.40.50.300">
    <property type="entry name" value="P-loop containing nucleotide triphosphate hydrolases"/>
    <property type="match status" value="1"/>
</dbReference>
<dbReference type="SMART" id="SM00729">
    <property type="entry name" value="Elp3"/>
    <property type="match status" value="1"/>
</dbReference>
<dbReference type="InterPro" id="IPR025943">
    <property type="entry name" value="Sigma_54_int_dom_ATP-bd_2"/>
</dbReference>
<keyword evidence="7" id="KW-0067">ATP-binding</keyword>
<dbReference type="InterPro" id="IPR009057">
    <property type="entry name" value="Homeodomain-like_sf"/>
</dbReference>
<keyword evidence="3" id="KW-0004">4Fe-4S</keyword>
<dbReference type="PRINTS" id="PR01590">
    <property type="entry name" value="HTHFIS"/>
</dbReference>
<dbReference type="InterPro" id="IPR027417">
    <property type="entry name" value="P-loop_NTPase"/>
</dbReference>
<dbReference type="SFLD" id="SFLDS00029">
    <property type="entry name" value="Radical_SAM"/>
    <property type="match status" value="1"/>
</dbReference>
<dbReference type="GO" id="GO:0035597">
    <property type="term" value="F:tRNA-2-methylthio-N(6)-dimethylallyladenosine(37) synthase activity"/>
    <property type="evidence" value="ECO:0007669"/>
    <property type="project" value="TreeGrafter"/>
</dbReference>
<dbReference type="InterPro" id="IPR007197">
    <property type="entry name" value="rSAM"/>
</dbReference>
<evidence type="ECO:0000256" key="2">
    <source>
        <dbReference type="ARBA" id="ARBA00004123"/>
    </source>
</evidence>
<dbReference type="Pfam" id="PF00158">
    <property type="entry name" value="Sigma54_activat"/>
    <property type="match status" value="1"/>
</dbReference>
<dbReference type="Pfam" id="PF02954">
    <property type="entry name" value="HTH_8"/>
    <property type="match status" value="1"/>
</dbReference>
<evidence type="ECO:0000256" key="11">
    <source>
        <dbReference type="ARBA" id="ARBA00023125"/>
    </source>
</evidence>
<evidence type="ECO:0000256" key="4">
    <source>
        <dbReference type="ARBA" id="ARBA00022691"/>
    </source>
</evidence>
<dbReference type="InterPro" id="IPR006638">
    <property type="entry name" value="Elp3/MiaA/NifB-like_rSAM"/>
</dbReference>
<dbReference type="InterPro" id="IPR025662">
    <property type="entry name" value="Sigma_54_int_dom_ATP-bd_1"/>
</dbReference>
<dbReference type="PANTHER" id="PTHR43020">
    <property type="entry name" value="CDK5 REGULATORY SUBUNIT-ASSOCIATED PROTEIN 1"/>
    <property type="match status" value="1"/>
</dbReference>
<keyword evidence="8" id="KW-0408">Iron</keyword>
<dbReference type="PROSITE" id="PS51449">
    <property type="entry name" value="MTTASE_N"/>
    <property type="match status" value="1"/>
</dbReference>
<evidence type="ECO:0000256" key="10">
    <source>
        <dbReference type="ARBA" id="ARBA00023015"/>
    </source>
</evidence>
<dbReference type="InterPro" id="IPR038135">
    <property type="entry name" value="Methylthiotransferase_N_sf"/>
</dbReference>
<dbReference type="Gene3D" id="3.80.30.20">
    <property type="entry name" value="tm_1862 like domain"/>
    <property type="match status" value="1"/>
</dbReference>
<evidence type="ECO:0000256" key="6">
    <source>
        <dbReference type="ARBA" id="ARBA00022741"/>
    </source>
</evidence>
<organism evidence="13">
    <name type="scientific">Cyprideis torosa</name>
    <dbReference type="NCBI Taxonomy" id="163714"/>
    <lineage>
        <taxon>Eukaryota</taxon>
        <taxon>Metazoa</taxon>
        <taxon>Ecdysozoa</taxon>
        <taxon>Arthropoda</taxon>
        <taxon>Crustacea</taxon>
        <taxon>Oligostraca</taxon>
        <taxon>Ostracoda</taxon>
        <taxon>Podocopa</taxon>
        <taxon>Podocopida</taxon>
        <taxon>Cytherocopina</taxon>
        <taxon>Cytheroidea</taxon>
        <taxon>Cytherideidae</taxon>
        <taxon>Cyprideis</taxon>
    </lineage>
</organism>
<dbReference type="SFLD" id="SFLDG01082">
    <property type="entry name" value="B12-binding_domain_containing"/>
    <property type="match status" value="1"/>
</dbReference>
<keyword evidence="11" id="KW-0238">DNA-binding</keyword>
<dbReference type="GO" id="GO:0006355">
    <property type="term" value="P:regulation of DNA-templated transcription"/>
    <property type="evidence" value="ECO:0007669"/>
    <property type="project" value="InterPro"/>
</dbReference>
<dbReference type="SFLD" id="SFLDG01061">
    <property type="entry name" value="methylthiotransferase"/>
    <property type="match status" value="1"/>
</dbReference>
<dbReference type="FunFam" id="3.80.30.20:FF:000001">
    <property type="entry name" value="tRNA-2-methylthio-N(6)-dimethylallyladenosine synthase 2"/>
    <property type="match status" value="1"/>
</dbReference>
<keyword evidence="4" id="KW-0949">S-adenosyl-L-methionine</keyword>
<dbReference type="InterPro" id="IPR023404">
    <property type="entry name" value="rSAM_horseshoe"/>
</dbReference>
<protein>
    <submittedName>
        <fullName evidence="13">Uncharacterized protein</fullName>
    </submittedName>
</protein>
<dbReference type="Pfam" id="PF25601">
    <property type="entry name" value="AAA_lid_14"/>
    <property type="match status" value="1"/>
</dbReference>
<dbReference type="Pfam" id="PF04055">
    <property type="entry name" value="Radical_SAM"/>
    <property type="match status" value="1"/>
</dbReference>
<dbReference type="PROSITE" id="PS00676">
    <property type="entry name" value="SIGMA54_INTERACT_2"/>
    <property type="match status" value="1"/>
</dbReference>
<dbReference type="InterPro" id="IPR002078">
    <property type="entry name" value="Sigma_54_int"/>
</dbReference>
<dbReference type="SFLD" id="SFLDF00413">
    <property type="entry name" value="CDK5RAP1"/>
    <property type="match status" value="1"/>
</dbReference>
<evidence type="ECO:0000256" key="1">
    <source>
        <dbReference type="ARBA" id="ARBA00001966"/>
    </source>
</evidence>
<dbReference type="PROSITE" id="PS50045">
    <property type="entry name" value="SIGMA54_INTERACT_4"/>
    <property type="match status" value="1"/>
</dbReference>
<dbReference type="InterPro" id="IPR058240">
    <property type="entry name" value="rSAM_sf"/>
</dbReference>
<dbReference type="GO" id="GO:0005829">
    <property type="term" value="C:cytosol"/>
    <property type="evidence" value="ECO:0007669"/>
    <property type="project" value="TreeGrafter"/>
</dbReference>
<dbReference type="SUPFAM" id="SSF102114">
    <property type="entry name" value="Radical SAM enzymes"/>
    <property type="match status" value="1"/>
</dbReference>
<evidence type="ECO:0000256" key="8">
    <source>
        <dbReference type="ARBA" id="ARBA00023004"/>
    </source>
</evidence>
<dbReference type="OrthoDB" id="190098at2759"/>
<dbReference type="PROSITE" id="PS51918">
    <property type="entry name" value="RADICAL_SAM"/>
    <property type="match status" value="1"/>
</dbReference>
<sequence>MNFSDSEIVASILAECDYSTTRNMEIADLILINTCSIREKAEDTVRKRLRIFNKLKEKRPGILIGVLGCMAERLKSKFLEQEKIVDIVLGPDAYRDLPKLVAEATEGNRAINVQLSREETYADISPLRLGGDGVTAFISIMRGCDNMCSFCVVPFTRGRERSRDCFSIVAEAQDLYNKGYREVTLLGQNVDSYKWQNPETGHTVSFAELLVMVAQVHPDLRVRFSTSHPKDITDEVLYAIRDYDNICKYIHLPVQSGNSRVLELMNRTYDREWYINKVNRIYEIVPDCAISSDMIAGFCTETYDEHLDTLSIMKIANYSMSYMFYYSERPNTKAARKYEDDVPLEDKKKRLSVKQRYGIIGKSEKLDMALNTALRVASTDLSVLIQGESGVGKESMSKIIHDYSPRKHNTFIAINTGALPPGTINSELFGHEKGAFTGALQSNPGKFEQAHGGTLLLDEISEMDIGLQAKLLRVLQEREVERLGGRKTIPLDVRVLATTNRNLQDEVREGRFREDLFYRLNVFPMRLQPLRNRTDDIIPLAEQLIAKYNTETHPLRLSSDAVNSLKEYQWPGNIRELGNVIQRALILCNGSEIHAEDLHFETDYLDQVSLEEDSRKNLTTNLKSHEYDLILKALNEGNGSRKYAAEKLGISPRTLRYKLARMRDMGMQIPVSG</sequence>
<dbReference type="GO" id="GO:0046872">
    <property type="term" value="F:metal ion binding"/>
    <property type="evidence" value="ECO:0007669"/>
    <property type="project" value="UniProtKB-KW"/>
</dbReference>
<dbReference type="NCBIfam" id="TIGR00089">
    <property type="entry name" value="MiaB/RimO family radical SAM methylthiotransferase"/>
    <property type="match status" value="1"/>
</dbReference>
<dbReference type="PROSITE" id="PS01278">
    <property type="entry name" value="MTTASE_RADICAL"/>
    <property type="match status" value="1"/>
</dbReference>
<comment type="subcellular location">
    <subcellularLocation>
        <location evidence="2">Nucleus</location>
    </subcellularLocation>
</comment>
<evidence type="ECO:0000256" key="12">
    <source>
        <dbReference type="ARBA" id="ARBA00023163"/>
    </source>
</evidence>
<evidence type="ECO:0000256" key="5">
    <source>
        <dbReference type="ARBA" id="ARBA00022723"/>
    </source>
</evidence>
<dbReference type="FunFam" id="3.40.50.12160:FF:000003">
    <property type="entry name" value="CDK5 regulatory subunit-associated protein 1"/>
    <property type="match status" value="1"/>
</dbReference>
<keyword evidence="5" id="KW-0479">Metal-binding</keyword>
<dbReference type="InterPro" id="IPR025944">
    <property type="entry name" value="Sigma_54_int_dom_CS"/>
</dbReference>
<keyword evidence="9" id="KW-0411">Iron-sulfur</keyword>
<dbReference type="GO" id="GO:0051539">
    <property type="term" value="F:4 iron, 4 sulfur cluster binding"/>
    <property type="evidence" value="ECO:0007669"/>
    <property type="project" value="UniProtKB-KW"/>
</dbReference>
<dbReference type="GO" id="GO:0043565">
    <property type="term" value="F:sequence-specific DNA binding"/>
    <property type="evidence" value="ECO:0007669"/>
    <property type="project" value="InterPro"/>
</dbReference>
<dbReference type="Gene3D" id="3.40.50.12160">
    <property type="entry name" value="Methylthiotransferase, N-terminal domain"/>
    <property type="match status" value="1"/>
</dbReference>
<dbReference type="NCBIfam" id="TIGR01574">
    <property type="entry name" value="miaB-methiolase"/>
    <property type="match status" value="1"/>
</dbReference>
<evidence type="ECO:0000256" key="7">
    <source>
        <dbReference type="ARBA" id="ARBA00022840"/>
    </source>
</evidence>
<accession>A0A7R8WVP1</accession>
<keyword evidence="12" id="KW-0804">Transcription</keyword>
<evidence type="ECO:0000313" key="13">
    <source>
        <dbReference type="EMBL" id="CAD7235802.1"/>
    </source>
</evidence>
<dbReference type="GO" id="GO:0005524">
    <property type="term" value="F:ATP binding"/>
    <property type="evidence" value="ECO:0007669"/>
    <property type="project" value="UniProtKB-KW"/>
</dbReference>
<dbReference type="PROSITE" id="PS00675">
    <property type="entry name" value="SIGMA54_INTERACT_1"/>
    <property type="match status" value="1"/>
</dbReference>
<dbReference type="Gene3D" id="1.10.8.60">
    <property type="match status" value="1"/>
</dbReference>
<dbReference type="InterPro" id="IPR020612">
    <property type="entry name" value="Methylthiotransferase_CS"/>
</dbReference>
<dbReference type="FunFam" id="3.40.50.300:FF:000006">
    <property type="entry name" value="DNA-binding transcriptional regulator NtrC"/>
    <property type="match status" value="1"/>
</dbReference>
<evidence type="ECO:0000256" key="9">
    <source>
        <dbReference type="ARBA" id="ARBA00023014"/>
    </source>
</evidence>
<dbReference type="AlphaFoldDB" id="A0A7R8WVP1"/>
<dbReference type="CDD" id="cd00009">
    <property type="entry name" value="AAA"/>
    <property type="match status" value="1"/>
</dbReference>
<reference evidence="13" key="1">
    <citation type="submission" date="2020-11" db="EMBL/GenBank/DDBJ databases">
        <authorList>
            <person name="Tran Van P."/>
        </authorList>
    </citation>
    <scope>NUCLEOTIDE SEQUENCE</scope>
</reference>
<dbReference type="PROSITE" id="PS00688">
    <property type="entry name" value="SIGMA54_INTERACT_3"/>
    <property type="match status" value="1"/>
</dbReference>
<dbReference type="SUPFAM" id="SSF46689">
    <property type="entry name" value="Homeodomain-like"/>
    <property type="match status" value="1"/>
</dbReference>
<dbReference type="InterPro" id="IPR058031">
    <property type="entry name" value="AAA_lid_NorR"/>
</dbReference>
<evidence type="ECO:0000256" key="3">
    <source>
        <dbReference type="ARBA" id="ARBA00022485"/>
    </source>
</evidence>
<name>A0A7R8WVP1_9CRUS</name>
<dbReference type="Pfam" id="PF00919">
    <property type="entry name" value="UPF0004"/>
    <property type="match status" value="1"/>
</dbReference>
<dbReference type="PANTHER" id="PTHR43020:SF2">
    <property type="entry name" value="MITOCHONDRIAL TRNA METHYLTHIOTRANSFERASE CDK5RAP1"/>
    <property type="match status" value="1"/>
</dbReference>
<dbReference type="SMART" id="SM00382">
    <property type="entry name" value="AAA"/>
    <property type="match status" value="1"/>
</dbReference>
<dbReference type="InterPro" id="IPR002197">
    <property type="entry name" value="HTH_Fis"/>
</dbReference>
<dbReference type="Gene3D" id="1.10.10.60">
    <property type="entry name" value="Homeodomain-like"/>
    <property type="match status" value="1"/>
</dbReference>
<dbReference type="InterPro" id="IPR003593">
    <property type="entry name" value="AAA+_ATPase"/>
</dbReference>
<dbReference type="EMBL" id="OB674709">
    <property type="protein sequence ID" value="CAD7235802.1"/>
    <property type="molecule type" value="Genomic_DNA"/>
</dbReference>
<dbReference type="GO" id="GO:0005634">
    <property type="term" value="C:nucleus"/>
    <property type="evidence" value="ECO:0007669"/>
    <property type="project" value="UniProtKB-SubCell"/>
</dbReference>
<keyword evidence="10" id="KW-0805">Transcription regulation</keyword>
<proteinExistence type="predicted"/>
<dbReference type="InterPro" id="IPR005839">
    <property type="entry name" value="Methylthiotransferase"/>
</dbReference>
<dbReference type="InterPro" id="IPR013848">
    <property type="entry name" value="Methylthiotransferase_N"/>
</dbReference>
<dbReference type="SUPFAM" id="SSF52540">
    <property type="entry name" value="P-loop containing nucleoside triphosphate hydrolases"/>
    <property type="match status" value="1"/>
</dbReference>
<keyword evidence="6" id="KW-0547">Nucleotide-binding</keyword>
<gene>
    <name evidence="13" type="ORF">CTOB1V02_LOCUS13617</name>
</gene>
<comment type="cofactor">
    <cofactor evidence="1">
        <name>[4Fe-4S] cluster</name>
        <dbReference type="ChEBI" id="CHEBI:49883"/>
    </cofactor>
</comment>